<dbReference type="SUPFAM" id="SSF54786">
    <property type="entry name" value="YcfA/nrd intein domain"/>
    <property type="match status" value="1"/>
</dbReference>
<dbReference type="AlphaFoldDB" id="A0A1B7W0F2"/>
<sequence>MPKKIRQLKTMLSKAGFVYRPAKGSHSFWTHPLIPQQPITISGNDGDDALKYIEKQVNHVLQKLEKLKEEK</sequence>
<evidence type="ECO:0000256" key="6">
    <source>
        <dbReference type="ARBA" id="ARBA00022884"/>
    </source>
</evidence>
<dbReference type="STRING" id="1803587.GCA_001593825_00911"/>
<keyword evidence="3" id="KW-0540">Nuclease</keyword>
<evidence type="ECO:0000256" key="4">
    <source>
        <dbReference type="ARBA" id="ARBA00022759"/>
    </source>
</evidence>
<protein>
    <recommendedName>
        <fullName evidence="10">Type II toxin-antitoxin system HicA family toxin</fullName>
    </recommendedName>
</protein>
<gene>
    <name evidence="8" type="ORF">AN481_03995</name>
</gene>
<keyword evidence="2" id="KW-1277">Toxin-antitoxin system</keyword>
<evidence type="ECO:0000256" key="2">
    <source>
        <dbReference type="ARBA" id="ARBA00022649"/>
    </source>
</evidence>
<proteinExistence type="inferred from homology"/>
<evidence type="ECO:0000313" key="9">
    <source>
        <dbReference type="Proteomes" id="UP000092382"/>
    </source>
</evidence>
<evidence type="ECO:0000256" key="5">
    <source>
        <dbReference type="ARBA" id="ARBA00022801"/>
    </source>
</evidence>
<dbReference type="GO" id="GO:0004519">
    <property type="term" value="F:endonuclease activity"/>
    <property type="evidence" value="ECO:0007669"/>
    <property type="project" value="UniProtKB-KW"/>
</dbReference>
<keyword evidence="4" id="KW-0255">Endonuclease</keyword>
<comment type="caution">
    <text evidence="8">The sequence shown here is derived from an EMBL/GenBank/DDBJ whole genome shotgun (WGS) entry which is preliminary data.</text>
</comment>
<dbReference type="PATRIC" id="fig|1710894.3.peg.1263"/>
<evidence type="ECO:0000256" key="1">
    <source>
        <dbReference type="ARBA" id="ARBA00006620"/>
    </source>
</evidence>
<keyword evidence="6" id="KW-0694">RNA-binding</keyword>
<evidence type="ECO:0008006" key="10">
    <source>
        <dbReference type="Google" id="ProtNLM"/>
    </source>
</evidence>
<dbReference type="Gene3D" id="3.30.920.30">
    <property type="entry name" value="Hypothetical protein"/>
    <property type="match status" value="1"/>
</dbReference>
<evidence type="ECO:0000256" key="7">
    <source>
        <dbReference type="ARBA" id="ARBA00023016"/>
    </source>
</evidence>
<comment type="similarity">
    <text evidence="1">Belongs to the HicA mRNA interferase family.</text>
</comment>
<dbReference type="Proteomes" id="UP000092382">
    <property type="component" value="Unassembled WGS sequence"/>
</dbReference>
<evidence type="ECO:0000313" key="8">
    <source>
        <dbReference type="EMBL" id="OBQ26723.1"/>
    </source>
</evidence>
<dbReference type="InterPro" id="IPR038570">
    <property type="entry name" value="HicA_sf"/>
</dbReference>
<dbReference type="Pfam" id="PF07927">
    <property type="entry name" value="HicA_toxin"/>
    <property type="match status" value="1"/>
</dbReference>
<keyword evidence="7" id="KW-0346">Stress response</keyword>
<dbReference type="GO" id="GO:0003729">
    <property type="term" value="F:mRNA binding"/>
    <property type="evidence" value="ECO:0007669"/>
    <property type="project" value="InterPro"/>
</dbReference>
<keyword evidence="5" id="KW-0378">Hydrolase</keyword>
<dbReference type="EMBL" id="LJOY01000008">
    <property type="protein sequence ID" value="OBQ26723.1"/>
    <property type="molecule type" value="Genomic_DNA"/>
</dbReference>
<accession>A0A1B7W0F2</accession>
<dbReference type="InterPro" id="IPR012933">
    <property type="entry name" value="HicA_mRNA_interferase"/>
</dbReference>
<organism evidence="8 9">
    <name type="scientific">Aphanizomenon flos-aquae LD13</name>
    <dbReference type="NCBI Taxonomy" id="1710894"/>
    <lineage>
        <taxon>Bacteria</taxon>
        <taxon>Bacillati</taxon>
        <taxon>Cyanobacteriota</taxon>
        <taxon>Cyanophyceae</taxon>
        <taxon>Nostocales</taxon>
        <taxon>Aphanizomenonaceae</taxon>
        <taxon>Aphanizomenon</taxon>
    </lineage>
</organism>
<reference evidence="8 9" key="1">
    <citation type="submission" date="2015-09" db="EMBL/GenBank/DDBJ databases">
        <title>Whole genome shotgun sequence assembly of Aphanizomenon flos-aquae UKL13.</title>
        <authorList>
            <person name="Driscoll C."/>
        </authorList>
    </citation>
    <scope>NUCLEOTIDE SEQUENCE [LARGE SCALE GENOMIC DNA]</scope>
    <source>
        <strain evidence="8">MDT13</strain>
    </source>
</reference>
<name>A0A1B7W0F2_APHFL</name>
<dbReference type="GO" id="GO:0016787">
    <property type="term" value="F:hydrolase activity"/>
    <property type="evidence" value="ECO:0007669"/>
    <property type="project" value="UniProtKB-KW"/>
</dbReference>
<evidence type="ECO:0000256" key="3">
    <source>
        <dbReference type="ARBA" id="ARBA00022722"/>
    </source>
</evidence>